<evidence type="ECO:0000256" key="9">
    <source>
        <dbReference type="SAM" id="Coils"/>
    </source>
</evidence>
<evidence type="ECO:0000259" key="11">
    <source>
        <dbReference type="SMART" id="SM00387"/>
    </source>
</evidence>
<feature type="coiled-coil region" evidence="9">
    <location>
        <begin position="514"/>
        <end position="548"/>
    </location>
</feature>
<dbReference type="Gene3D" id="3.30.450.20">
    <property type="entry name" value="PAS domain"/>
    <property type="match status" value="1"/>
</dbReference>
<evidence type="ECO:0000256" key="10">
    <source>
        <dbReference type="SAM" id="Phobius"/>
    </source>
</evidence>
<dbReference type="Proteomes" id="UP000618240">
    <property type="component" value="Unassembled WGS sequence"/>
</dbReference>
<evidence type="ECO:0000256" key="2">
    <source>
        <dbReference type="ARBA" id="ARBA00012438"/>
    </source>
</evidence>
<keyword evidence="6" id="KW-0418">Kinase</keyword>
<dbReference type="PROSITE" id="PS50005">
    <property type="entry name" value="TPR"/>
    <property type="match status" value="1"/>
</dbReference>
<dbReference type="PANTHER" id="PTHR41523">
    <property type="entry name" value="TWO-COMPONENT SYSTEM SENSOR PROTEIN"/>
    <property type="match status" value="1"/>
</dbReference>
<dbReference type="InterPro" id="IPR011990">
    <property type="entry name" value="TPR-like_helical_dom_sf"/>
</dbReference>
<keyword evidence="8" id="KW-0802">TPR repeat</keyword>
<dbReference type="SUPFAM" id="SSF55874">
    <property type="entry name" value="ATPase domain of HSP90 chaperone/DNA topoisomerase II/histidine kinase"/>
    <property type="match status" value="1"/>
</dbReference>
<evidence type="ECO:0000256" key="7">
    <source>
        <dbReference type="ARBA" id="ARBA00022840"/>
    </source>
</evidence>
<dbReference type="RefSeq" id="WP_225689443.1">
    <property type="nucleotide sequence ID" value="NZ_JAERSE020000003.1"/>
</dbReference>
<keyword evidence="13" id="KW-1185">Reference proteome</keyword>
<dbReference type="SUPFAM" id="SSF48452">
    <property type="entry name" value="TPR-like"/>
    <property type="match status" value="2"/>
</dbReference>
<name>A0ABS8A4H3_9FLAO</name>
<dbReference type="InterPro" id="IPR003594">
    <property type="entry name" value="HATPase_dom"/>
</dbReference>
<dbReference type="SMART" id="SM00387">
    <property type="entry name" value="HATPase_c"/>
    <property type="match status" value="1"/>
</dbReference>
<evidence type="ECO:0000256" key="3">
    <source>
        <dbReference type="ARBA" id="ARBA00022553"/>
    </source>
</evidence>
<comment type="catalytic activity">
    <reaction evidence="1">
        <text>ATP + protein L-histidine = ADP + protein N-phospho-L-histidine.</text>
        <dbReference type="EC" id="2.7.13.3"/>
    </reaction>
</comment>
<sequence>MKFTFTSWRILSSIILLFSAFLIVNGQPKEDPKQLEKEISKAGNNTQKVELLIRLSDYYLTKEGEIKSDIDKANQLRQEGQKLSNSLGYKLGTGKLMLLEAQITREKGDSKTAQKKTNEALSYAIKNNLSVLPDIYRELCAYEGYEEEDFRKKIKYLELAVPLYKKYKFFKKEGDALKDLGDYYSIIGENQKSLELLENAVNIYKSIGFKELQGVYTLMSGNYGILQNAQMSLQYALLAEKTAEYVDDKSYQWCTIYNHLGLAYYDVLKYTQAFANFEKSLDLAVKYKNISDINVLTYNLASLYCQQKNYRAALRTLKRTEKTYPPTDELTKVRQLFMFTICYSLLKQPHKAEPYYQELLKKYKESEVGLYYKLNGIIIYLQNSGHAEETYAYLEKFKEFAKKSNQLILYSQIELLTYQSDHANKKYESAIKHLKQHQIFRDSLFNMEKLKHSEALELQFETEKKDKNIKLLTHQRKLQEAKIQNEKVIRYVFIGSILVLLLFAALLYNRSRLKSNANKKLESKRKQIDEQNEQLKKLLSEKEWLLKEIHHRVKNNLQIVISLLNTQSAYLDNEDALLAIQNSQHRMHAMSLIHQKLYQSDNLSTIDMSWYIYELIAYIKECYSSEKKIQFTMDTEKVFLDVAQAVPMGLIVNEAINNTVKYAFPDDRKGEVKVSFKSVENDSYELIISDNGIGLPKDFNIDETESLGMNLMRGLTDQLDGIFSLENEDGLTIKITFKKNIEMETSK</sequence>
<dbReference type="PANTHER" id="PTHR41523:SF8">
    <property type="entry name" value="ETHYLENE RESPONSE SENSOR PROTEIN"/>
    <property type="match status" value="1"/>
</dbReference>
<keyword evidence="9" id="KW-0175">Coiled coil</keyword>
<evidence type="ECO:0000313" key="13">
    <source>
        <dbReference type="Proteomes" id="UP000618240"/>
    </source>
</evidence>
<gene>
    <name evidence="12" type="ORF">JI747_013620</name>
</gene>
<dbReference type="EC" id="2.7.13.3" evidence="2"/>
<dbReference type="Pfam" id="PF07568">
    <property type="entry name" value="HisKA_2"/>
    <property type="match status" value="1"/>
</dbReference>
<keyword evidence="10" id="KW-0472">Membrane</keyword>
<dbReference type="EMBL" id="JAERSE020000003">
    <property type="protein sequence ID" value="MCA6068228.1"/>
    <property type="molecule type" value="Genomic_DNA"/>
</dbReference>
<feature type="repeat" description="TPR" evidence="8">
    <location>
        <begin position="254"/>
        <end position="287"/>
    </location>
</feature>
<evidence type="ECO:0000256" key="4">
    <source>
        <dbReference type="ARBA" id="ARBA00022679"/>
    </source>
</evidence>
<evidence type="ECO:0000256" key="8">
    <source>
        <dbReference type="PROSITE-ProRule" id="PRU00339"/>
    </source>
</evidence>
<feature type="transmembrane region" description="Helical" evidence="10">
    <location>
        <begin position="488"/>
        <end position="508"/>
    </location>
</feature>
<evidence type="ECO:0000256" key="5">
    <source>
        <dbReference type="ARBA" id="ARBA00022741"/>
    </source>
</evidence>
<keyword evidence="4" id="KW-0808">Transferase</keyword>
<keyword evidence="3" id="KW-0597">Phosphoprotein</keyword>
<keyword evidence="10" id="KW-0812">Transmembrane</keyword>
<proteinExistence type="predicted"/>
<organism evidence="12 13">
    <name type="scientific">Chryseobacterium tagetis</name>
    <dbReference type="NCBI Taxonomy" id="2801334"/>
    <lineage>
        <taxon>Bacteria</taxon>
        <taxon>Pseudomonadati</taxon>
        <taxon>Bacteroidota</taxon>
        <taxon>Flavobacteriia</taxon>
        <taxon>Flavobacteriales</taxon>
        <taxon>Weeksellaceae</taxon>
        <taxon>Chryseobacterium group</taxon>
        <taxon>Chryseobacterium</taxon>
    </lineage>
</organism>
<feature type="domain" description="Histidine kinase/HSP90-like ATPase" evidence="11">
    <location>
        <begin position="643"/>
        <end position="741"/>
    </location>
</feature>
<keyword evidence="10" id="KW-1133">Transmembrane helix</keyword>
<dbReference type="InterPro" id="IPR036890">
    <property type="entry name" value="HATPase_C_sf"/>
</dbReference>
<dbReference type="Gene3D" id="1.25.40.10">
    <property type="entry name" value="Tetratricopeptide repeat domain"/>
    <property type="match status" value="2"/>
</dbReference>
<dbReference type="Gene3D" id="3.30.565.10">
    <property type="entry name" value="Histidine kinase-like ATPase, C-terminal domain"/>
    <property type="match status" value="1"/>
</dbReference>
<dbReference type="Pfam" id="PF13424">
    <property type="entry name" value="TPR_12"/>
    <property type="match status" value="1"/>
</dbReference>
<dbReference type="InterPro" id="IPR011495">
    <property type="entry name" value="Sig_transdc_His_kin_sub2_dim/P"/>
</dbReference>
<reference evidence="12 13" key="1">
    <citation type="submission" date="2021-09" db="EMBL/GenBank/DDBJ databases">
        <title>Genome sequencing and assembly of Chryseobacterium sp. RG1.</title>
        <authorList>
            <person name="Chhetri G."/>
        </authorList>
    </citation>
    <scope>NUCLEOTIDE SEQUENCE [LARGE SCALE GENOMIC DNA]</scope>
    <source>
        <strain evidence="12 13">RG1</strain>
    </source>
</reference>
<protein>
    <recommendedName>
        <fullName evidence="2">histidine kinase</fullName>
        <ecNumber evidence="2">2.7.13.3</ecNumber>
    </recommendedName>
</protein>
<comment type="caution">
    <text evidence="12">The sequence shown here is derived from an EMBL/GenBank/DDBJ whole genome shotgun (WGS) entry which is preliminary data.</text>
</comment>
<evidence type="ECO:0000256" key="6">
    <source>
        <dbReference type="ARBA" id="ARBA00022777"/>
    </source>
</evidence>
<keyword evidence="5" id="KW-0547">Nucleotide-binding</keyword>
<accession>A0ABS8A4H3</accession>
<evidence type="ECO:0000256" key="1">
    <source>
        <dbReference type="ARBA" id="ARBA00000085"/>
    </source>
</evidence>
<keyword evidence="7" id="KW-0067">ATP-binding</keyword>
<dbReference type="SMART" id="SM00028">
    <property type="entry name" value="TPR"/>
    <property type="match status" value="4"/>
</dbReference>
<evidence type="ECO:0000313" key="12">
    <source>
        <dbReference type="EMBL" id="MCA6068228.1"/>
    </source>
</evidence>
<dbReference type="Pfam" id="PF02518">
    <property type="entry name" value="HATPase_c"/>
    <property type="match status" value="1"/>
</dbReference>
<dbReference type="InterPro" id="IPR019734">
    <property type="entry name" value="TPR_rpt"/>
</dbReference>